<accession>B8BRT5</accession>
<keyword evidence="3" id="KW-1185">Reference proteome</keyword>
<reference evidence="2 3" key="2">
    <citation type="journal article" date="2008" name="Nature">
        <title>The Phaeodactylum genome reveals the evolutionary history of diatom genomes.</title>
        <authorList>
            <person name="Bowler C."/>
            <person name="Allen A.E."/>
            <person name="Badger J.H."/>
            <person name="Grimwood J."/>
            <person name="Jabbari K."/>
            <person name="Kuo A."/>
            <person name="Maheswari U."/>
            <person name="Martens C."/>
            <person name="Maumus F."/>
            <person name="Otillar R.P."/>
            <person name="Rayko E."/>
            <person name="Salamov A."/>
            <person name="Vandepoele K."/>
            <person name="Beszteri B."/>
            <person name="Gruber A."/>
            <person name="Heijde M."/>
            <person name="Katinka M."/>
            <person name="Mock T."/>
            <person name="Valentin K."/>
            <person name="Verret F."/>
            <person name="Berges J.A."/>
            <person name="Brownlee C."/>
            <person name="Cadoret J.P."/>
            <person name="Chiovitti A."/>
            <person name="Choi C.J."/>
            <person name="Coesel S."/>
            <person name="De Martino A."/>
            <person name="Detter J.C."/>
            <person name="Durkin C."/>
            <person name="Falciatore A."/>
            <person name="Fournet J."/>
            <person name="Haruta M."/>
            <person name="Huysman M.J."/>
            <person name="Jenkins B.D."/>
            <person name="Jiroutova K."/>
            <person name="Jorgensen R.E."/>
            <person name="Joubert Y."/>
            <person name="Kaplan A."/>
            <person name="Kroger N."/>
            <person name="Kroth P.G."/>
            <person name="La Roche J."/>
            <person name="Lindquist E."/>
            <person name="Lommer M."/>
            <person name="Martin-Jezequel V."/>
            <person name="Lopez P.J."/>
            <person name="Lucas S."/>
            <person name="Mangogna M."/>
            <person name="McGinnis K."/>
            <person name="Medlin L.K."/>
            <person name="Montsant A."/>
            <person name="Oudot-Le Secq M.P."/>
            <person name="Napoli C."/>
            <person name="Obornik M."/>
            <person name="Parker M.S."/>
            <person name="Petit J.L."/>
            <person name="Porcel B.M."/>
            <person name="Poulsen N."/>
            <person name="Robison M."/>
            <person name="Rychlewski L."/>
            <person name="Rynearson T.A."/>
            <person name="Schmutz J."/>
            <person name="Shapiro H."/>
            <person name="Siaut M."/>
            <person name="Stanley M."/>
            <person name="Sussman M.R."/>
            <person name="Taylor A.R."/>
            <person name="Vardi A."/>
            <person name="von Dassow P."/>
            <person name="Vyverman W."/>
            <person name="Willis A."/>
            <person name="Wyrwicz L.S."/>
            <person name="Rokhsar D.S."/>
            <person name="Weissenbach J."/>
            <person name="Armbrust E.V."/>
            <person name="Green B.R."/>
            <person name="Van de Peer Y."/>
            <person name="Grigoriev I.V."/>
        </authorList>
    </citation>
    <scope>NUCLEOTIDE SEQUENCE [LARGE SCALE GENOMIC DNA]</scope>
    <source>
        <strain evidence="2 3">CCMP1335</strain>
    </source>
</reference>
<evidence type="ECO:0000256" key="1">
    <source>
        <dbReference type="SAM" id="Phobius"/>
    </source>
</evidence>
<organism evidence="2 3">
    <name type="scientific">Thalassiosira pseudonana</name>
    <name type="common">Marine diatom</name>
    <name type="synonym">Cyclotella nana</name>
    <dbReference type="NCBI Taxonomy" id="35128"/>
    <lineage>
        <taxon>Eukaryota</taxon>
        <taxon>Sar</taxon>
        <taxon>Stramenopiles</taxon>
        <taxon>Ochrophyta</taxon>
        <taxon>Bacillariophyta</taxon>
        <taxon>Coscinodiscophyceae</taxon>
        <taxon>Thalassiosirophycidae</taxon>
        <taxon>Thalassiosirales</taxon>
        <taxon>Thalassiosiraceae</taxon>
        <taxon>Thalassiosira</taxon>
    </lineage>
</organism>
<dbReference type="AlphaFoldDB" id="B8BRT5"/>
<keyword evidence="1" id="KW-0472">Membrane</keyword>
<reference evidence="2 3" key="1">
    <citation type="journal article" date="2004" name="Science">
        <title>The genome of the diatom Thalassiosira pseudonana: ecology, evolution, and metabolism.</title>
        <authorList>
            <person name="Armbrust E.V."/>
            <person name="Berges J.A."/>
            <person name="Bowler C."/>
            <person name="Green B.R."/>
            <person name="Martinez D."/>
            <person name="Putnam N.H."/>
            <person name="Zhou S."/>
            <person name="Allen A.E."/>
            <person name="Apt K.E."/>
            <person name="Bechner M."/>
            <person name="Brzezinski M.A."/>
            <person name="Chaal B.K."/>
            <person name="Chiovitti A."/>
            <person name="Davis A.K."/>
            <person name="Demarest M.S."/>
            <person name="Detter J.C."/>
            <person name="Glavina T."/>
            <person name="Goodstein D."/>
            <person name="Hadi M.Z."/>
            <person name="Hellsten U."/>
            <person name="Hildebrand M."/>
            <person name="Jenkins B.D."/>
            <person name="Jurka J."/>
            <person name="Kapitonov V.V."/>
            <person name="Kroger N."/>
            <person name="Lau W.W."/>
            <person name="Lane T.W."/>
            <person name="Larimer F.W."/>
            <person name="Lippmeier J.C."/>
            <person name="Lucas S."/>
            <person name="Medina M."/>
            <person name="Montsant A."/>
            <person name="Obornik M."/>
            <person name="Parker M.S."/>
            <person name="Palenik B."/>
            <person name="Pazour G.J."/>
            <person name="Richardson P.M."/>
            <person name="Rynearson T.A."/>
            <person name="Saito M.A."/>
            <person name="Schwartz D.C."/>
            <person name="Thamatrakoln K."/>
            <person name="Valentin K."/>
            <person name="Vardi A."/>
            <person name="Wilkerson F.P."/>
            <person name="Rokhsar D.S."/>
        </authorList>
    </citation>
    <scope>NUCLEOTIDE SEQUENCE [LARGE SCALE GENOMIC DNA]</scope>
    <source>
        <strain evidence="2 3">CCMP1335</strain>
    </source>
</reference>
<dbReference type="EMBL" id="CM000638">
    <property type="protein sequence ID" value="EED96012.1"/>
    <property type="molecule type" value="Genomic_DNA"/>
</dbReference>
<dbReference type="InParanoid" id="B8BRT5"/>
<dbReference type="KEGG" id="tps:THAPSDRAFT_1741"/>
<proteinExistence type="predicted"/>
<dbReference type="Proteomes" id="UP000001449">
    <property type="component" value="Chromosome 1"/>
</dbReference>
<evidence type="ECO:0000313" key="3">
    <source>
        <dbReference type="Proteomes" id="UP000001449"/>
    </source>
</evidence>
<name>B8BRT5_THAPS</name>
<sequence length="270" mass="29408">MQVDTIETFRDKYEGSPTKNEVITQIDRSGPRNWGSDCELVSDLRDLLEQTKEGNNINSLQSGRLGSIKSVESKTVRSLRDSLQSKQQGSSNHFGLERDGDDALVFSAGTRESICIDMVLHGHAAKDEDSDNYKLGPVRIIKTPSGKVGIMRNSTNSRSSLVDSCHHDYSKQFVRNNREVLTWVAVVAGLVATICVLMMIPLGLISNLREESGEVGGAAYIGHVGSVAESKSGSLLESPSFSYEDISLMKDAEKLALAERSAASLILKDT</sequence>
<keyword evidence="1" id="KW-0812">Transmembrane</keyword>
<keyword evidence="1" id="KW-1133">Transmembrane helix</keyword>
<dbReference type="RefSeq" id="XP_002286371.1">
    <property type="nucleotide sequence ID" value="XM_002286335.1"/>
</dbReference>
<protein>
    <submittedName>
        <fullName evidence="2">Uncharacterized protein</fullName>
    </submittedName>
</protein>
<dbReference type="GeneID" id="7449037"/>
<evidence type="ECO:0000313" key="2">
    <source>
        <dbReference type="EMBL" id="EED96012.1"/>
    </source>
</evidence>
<feature type="transmembrane region" description="Helical" evidence="1">
    <location>
        <begin position="180"/>
        <end position="200"/>
    </location>
</feature>
<gene>
    <name evidence="2" type="ORF">THAPSDRAFT_1741</name>
</gene>
<dbReference type="PaxDb" id="35128-Thaps1741"/>
<dbReference type="HOGENOM" id="CLU_1032399_0_0_1"/>